<gene>
    <name evidence="2" type="ORF">PSTG_18853</name>
</gene>
<reference evidence="3" key="1">
    <citation type="submission" date="2014-03" db="EMBL/GenBank/DDBJ databases">
        <title>The Genome Sequence of Puccinia striiformis f. sp. tritici PST-78.</title>
        <authorList>
            <consortium name="The Broad Institute Genome Sequencing Platform"/>
            <person name="Cuomo C."/>
            <person name="Hulbert S."/>
            <person name="Chen X."/>
            <person name="Walker B."/>
            <person name="Young S.K."/>
            <person name="Zeng Q."/>
            <person name="Gargeya S."/>
            <person name="Fitzgerald M."/>
            <person name="Haas B."/>
            <person name="Abouelleil A."/>
            <person name="Alvarado L."/>
            <person name="Arachchi H.M."/>
            <person name="Berlin A.M."/>
            <person name="Chapman S.B."/>
            <person name="Goldberg J."/>
            <person name="Griggs A."/>
            <person name="Gujja S."/>
            <person name="Hansen M."/>
            <person name="Howarth C."/>
            <person name="Imamovic A."/>
            <person name="Larimer J."/>
            <person name="McCowan C."/>
            <person name="Montmayeur A."/>
            <person name="Murphy C."/>
            <person name="Neiman D."/>
            <person name="Pearson M."/>
            <person name="Priest M."/>
            <person name="Roberts A."/>
            <person name="Saif S."/>
            <person name="Shea T."/>
            <person name="Sisk P."/>
            <person name="Sykes S."/>
            <person name="Wortman J."/>
            <person name="Nusbaum C."/>
            <person name="Birren B."/>
        </authorList>
    </citation>
    <scope>NUCLEOTIDE SEQUENCE [LARGE SCALE GENOMIC DNA]</scope>
    <source>
        <strain evidence="3">race PST-78</strain>
    </source>
</reference>
<feature type="compositionally biased region" description="Pro residues" evidence="1">
    <location>
        <begin position="101"/>
        <end position="111"/>
    </location>
</feature>
<organism evidence="2 3">
    <name type="scientific">Puccinia striiformis f. sp. tritici PST-78</name>
    <dbReference type="NCBI Taxonomy" id="1165861"/>
    <lineage>
        <taxon>Eukaryota</taxon>
        <taxon>Fungi</taxon>
        <taxon>Dikarya</taxon>
        <taxon>Basidiomycota</taxon>
        <taxon>Pucciniomycotina</taxon>
        <taxon>Pucciniomycetes</taxon>
        <taxon>Pucciniales</taxon>
        <taxon>Pucciniaceae</taxon>
        <taxon>Puccinia</taxon>
    </lineage>
</organism>
<dbReference type="AlphaFoldDB" id="A0A0L0UL95"/>
<feature type="compositionally biased region" description="Pro residues" evidence="1">
    <location>
        <begin position="42"/>
        <end position="60"/>
    </location>
</feature>
<proteinExistence type="predicted"/>
<keyword evidence="3" id="KW-1185">Reference proteome</keyword>
<feature type="region of interest" description="Disordered" evidence="1">
    <location>
        <begin position="24"/>
        <end position="132"/>
    </location>
</feature>
<feature type="compositionally biased region" description="Low complexity" evidence="1">
    <location>
        <begin position="24"/>
        <end position="36"/>
    </location>
</feature>
<evidence type="ECO:0000313" key="2">
    <source>
        <dbReference type="EMBL" id="KNE87756.1"/>
    </source>
</evidence>
<name>A0A0L0UL95_9BASI</name>
<dbReference type="Proteomes" id="UP000054564">
    <property type="component" value="Unassembled WGS sequence"/>
</dbReference>
<protein>
    <submittedName>
        <fullName evidence="2">Uncharacterized protein</fullName>
    </submittedName>
</protein>
<evidence type="ECO:0000256" key="1">
    <source>
        <dbReference type="SAM" id="MobiDB-lite"/>
    </source>
</evidence>
<accession>A0A0L0UL95</accession>
<feature type="compositionally biased region" description="Low complexity" evidence="1">
    <location>
        <begin position="61"/>
        <end position="74"/>
    </location>
</feature>
<dbReference type="EMBL" id="AJIL01004270">
    <property type="protein sequence ID" value="KNE87756.1"/>
    <property type="molecule type" value="Genomic_DNA"/>
</dbReference>
<comment type="caution">
    <text evidence="2">The sequence shown here is derived from an EMBL/GenBank/DDBJ whole genome shotgun (WGS) entry which is preliminary data.</text>
</comment>
<evidence type="ECO:0000313" key="3">
    <source>
        <dbReference type="Proteomes" id="UP000054564"/>
    </source>
</evidence>
<feature type="compositionally biased region" description="Basic and acidic residues" evidence="1">
    <location>
        <begin position="112"/>
        <end position="132"/>
    </location>
</feature>
<feature type="non-terminal residue" evidence="2">
    <location>
        <position position="132"/>
    </location>
</feature>
<sequence length="132" mass="13730">MARSRSPSAFSRLAALARAAFSSASLSAAAFSAPSRWRARPDGPPQPQWPAPAGDPPRPGAGPCHRPAGRAAGAPPRPQGGSCDPPAAHAAGWPRRETAEPRPPLPSPAPPRRQDGRCRQRASRSDDRPGAD</sequence>